<dbReference type="AlphaFoldDB" id="A0A6C0CKQ9"/>
<proteinExistence type="predicted"/>
<accession>A0A6C0CKQ9</accession>
<dbReference type="EMBL" id="MN739430">
    <property type="protein sequence ID" value="QHT04480.1"/>
    <property type="molecule type" value="Genomic_DNA"/>
</dbReference>
<evidence type="ECO:0000313" key="1">
    <source>
        <dbReference type="EMBL" id="QHT04480.1"/>
    </source>
</evidence>
<sequence>MNRSDSYEFLSLEELTKNLTVEQMFISSVTVCAVTSEPWLPRARNIIREFLNNPEIKIVEYGQSSGGARLHKLFRATSGVVYQVFVTAGRSTRLYFLTRYLLRDYFEEDDMPEFEDPVEIKDVE</sequence>
<protein>
    <submittedName>
        <fullName evidence="1">Uncharacterized protein</fullName>
    </submittedName>
</protein>
<name>A0A6C0CKQ9_9ZZZZ</name>
<reference evidence="1" key="1">
    <citation type="journal article" date="2020" name="Nature">
        <title>Giant virus diversity and host interactions through global metagenomics.</title>
        <authorList>
            <person name="Schulz F."/>
            <person name="Roux S."/>
            <person name="Paez-Espino D."/>
            <person name="Jungbluth S."/>
            <person name="Walsh D.A."/>
            <person name="Denef V.J."/>
            <person name="McMahon K.D."/>
            <person name="Konstantinidis K.T."/>
            <person name="Eloe-Fadrosh E.A."/>
            <person name="Kyrpides N.C."/>
            <person name="Woyke T."/>
        </authorList>
    </citation>
    <scope>NUCLEOTIDE SEQUENCE</scope>
    <source>
        <strain evidence="1">GVMAG-M-3300021185-45</strain>
    </source>
</reference>
<organism evidence="1">
    <name type="scientific">viral metagenome</name>
    <dbReference type="NCBI Taxonomy" id="1070528"/>
    <lineage>
        <taxon>unclassified sequences</taxon>
        <taxon>metagenomes</taxon>
        <taxon>organismal metagenomes</taxon>
    </lineage>
</organism>